<sequence>MCAATTEDLQNNWPDWRIWRSSGGSWMATRRRTLTVDEVSEGLAHTLMENAEHELLAELDEQQRIESNRDGMK</sequence>
<reference evidence="2" key="1">
    <citation type="journal article" date="2019" name="Int. J. Syst. Evol. Microbiol.">
        <title>The Global Catalogue of Microorganisms (GCM) 10K type strain sequencing project: providing services to taxonomists for standard genome sequencing and annotation.</title>
        <authorList>
            <consortium name="The Broad Institute Genomics Platform"/>
            <consortium name="The Broad Institute Genome Sequencing Center for Infectious Disease"/>
            <person name="Wu L."/>
            <person name="Ma J."/>
        </authorList>
    </citation>
    <scope>NUCLEOTIDE SEQUENCE [LARGE SCALE GENOMIC DNA]</scope>
    <source>
        <strain evidence="2">JCM 10696</strain>
    </source>
</reference>
<protein>
    <submittedName>
        <fullName evidence="1">Uncharacterized protein</fullName>
    </submittedName>
</protein>
<dbReference type="RefSeq" id="WP_344244037.1">
    <property type="nucleotide sequence ID" value="NZ_BAAAHH010000027.1"/>
</dbReference>
<comment type="caution">
    <text evidence="1">The sequence shown here is derived from an EMBL/GenBank/DDBJ whole genome shotgun (WGS) entry which is preliminary data.</text>
</comment>
<proteinExistence type="predicted"/>
<dbReference type="Proteomes" id="UP001500665">
    <property type="component" value="Unassembled WGS sequence"/>
</dbReference>
<gene>
    <name evidence="1" type="ORF">GCM10009550_56560</name>
</gene>
<evidence type="ECO:0000313" key="1">
    <source>
        <dbReference type="EMBL" id="GAA0962451.1"/>
    </source>
</evidence>
<name>A0ABP4C9P0_9ACTN</name>
<evidence type="ECO:0000313" key="2">
    <source>
        <dbReference type="Proteomes" id="UP001500665"/>
    </source>
</evidence>
<keyword evidence="2" id="KW-1185">Reference proteome</keyword>
<accession>A0ABP4C9P0</accession>
<organism evidence="1 2">
    <name type="scientific">Actinocorallia libanotica</name>
    <dbReference type="NCBI Taxonomy" id="46162"/>
    <lineage>
        <taxon>Bacteria</taxon>
        <taxon>Bacillati</taxon>
        <taxon>Actinomycetota</taxon>
        <taxon>Actinomycetes</taxon>
        <taxon>Streptosporangiales</taxon>
        <taxon>Thermomonosporaceae</taxon>
        <taxon>Actinocorallia</taxon>
    </lineage>
</organism>
<dbReference type="EMBL" id="BAAAHH010000027">
    <property type="protein sequence ID" value="GAA0962451.1"/>
    <property type="molecule type" value="Genomic_DNA"/>
</dbReference>